<dbReference type="InterPro" id="IPR050366">
    <property type="entry name" value="BP-dependent_transpt_permease"/>
</dbReference>
<proteinExistence type="inferred from homology"/>
<keyword evidence="3" id="KW-1003">Cell membrane</keyword>
<dbReference type="PANTHER" id="PTHR43386">
    <property type="entry name" value="OLIGOPEPTIDE TRANSPORT SYSTEM PERMEASE PROTEIN APPC"/>
    <property type="match status" value="1"/>
</dbReference>
<dbReference type="PANTHER" id="PTHR43386:SF1">
    <property type="entry name" value="D,D-DIPEPTIDE TRANSPORT SYSTEM PERMEASE PROTEIN DDPC-RELATED"/>
    <property type="match status" value="1"/>
</dbReference>
<evidence type="ECO:0000313" key="10">
    <source>
        <dbReference type="Proteomes" id="UP000285112"/>
    </source>
</evidence>
<evidence type="ECO:0000256" key="2">
    <source>
        <dbReference type="ARBA" id="ARBA00022448"/>
    </source>
</evidence>
<evidence type="ECO:0000256" key="6">
    <source>
        <dbReference type="ARBA" id="ARBA00023136"/>
    </source>
</evidence>
<dbReference type="PROSITE" id="PS50928">
    <property type="entry name" value="ABC_TM1"/>
    <property type="match status" value="1"/>
</dbReference>
<feature type="transmembrane region" description="Helical" evidence="7">
    <location>
        <begin position="125"/>
        <end position="145"/>
    </location>
</feature>
<dbReference type="Pfam" id="PF00528">
    <property type="entry name" value="BPD_transp_1"/>
    <property type="match status" value="1"/>
</dbReference>
<feature type="transmembrane region" description="Helical" evidence="7">
    <location>
        <begin position="90"/>
        <end position="113"/>
    </location>
</feature>
<comment type="similarity">
    <text evidence="7">Belongs to the binding-protein-dependent transport system permease family.</text>
</comment>
<sequence>MSDMTANLPGSVTAPATKTTGSRLGFRIGLTIVGVAIVVAIVGPYLVPHDPYQQDLVNRLAAPSGEHWLGTDALGRDVFSRLVAATRVDLGVGILGALFPFLLGTLLGCVAAYFGSIWDAIVMRLTDLVLAFPVYVLIITLIAVGGSGTRTLLIAFTAVGWVGYARLVRSVVLRVKNEDYISAARLGGVSHGRIMVRHLLPNVLRSSLTLLVTDVMFVLLGLASFSYLGLGIQPPTPDWGAMIADAQPYMQQQWWLIAAPGAMVALVGSGLMLIGERLDDRTH</sequence>
<dbReference type="CDD" id="cd06261">
    <property type="entry name" value="TM_PBP2"/>
    <property type="match status" value="1"/>
</dbReference>
<dbReference type="InterPro" id="IPR035906">
    <property type="entry name" value="MetI-like_sf"/>
</dbReference>
<dbReference type="InterPro" id="IPR025966">
    <property type="entry name" value="OppC_N"/>
</dbReference>
<evidence type="ECO:0000256" key="4">
    <source>
        <dbReference type="ARBA" id="ARBA00022692"/>
    </source>
</evidence>
<keyword evidence="4 7" id="KW-0812">Transmembrane</keyword>
<dbReference type="RefSeq" id="WP_120025173.1">
    <property type="nucleotide sequence ID" value="NZ_QZFV01000100.1"/>
</dbReference>
<dbReference type="GO" id="GO:0005886">
    <property type="term" value="C:plasma membrane"/>
    <property type="evidence" value="ECO:0007669"/>
    <property type="project" value="UniProtKB-SubCell"/>
</dbReference>
<keyword evidence="2 7" id="KW-0813">Transport</keyword>
<feature type="transmembrane region" description="Helical" evidence="7">
    <location>
        <begin position="151"/>
        <end position="168"/>
    </location>
</feature>
<feature type="transmembrane region" description="Helical" evidence="7">
    <location>
        <begin position="252"/>
        <end position="274"/>
    </location>
</feature>
<gene>
    <name evidence="9" type="ORF">D5S19_21525</name>
</gene>
<organism evidence="9 10">
    <name type="scientific">Amycolatopsis panacis</name>
    <dbReference type="NCBI Taxonomy" id="2340917"/>
    <lineage>
        <taxon>Bacteria</taxon>
        <taxon>Bacillati</taxon>
        <taxon>Actinomycetota</taxon>
        <taxon>Actinomycetes</taxon>
        <taxon>Pseudonocardiales</taxon>
        <taxon>Pseudonocardiaceae</taxon>
        <taxon>Amycolatopsis</taxon>
    </lineage>
</organism>
<keyword evidence="6 7" id="KW-0472">Membrane</keyword>
<name>A0A419HZM9_9PSEU</name>
<comment type="subcellular location">
    <subcellularLocation>
        <location evidence="1 7">Cell membrane</location>
        <topology evidence="1 7">Multi-pass membrane protein</topology>
    </subcellularLocation>
</comment>
<comment type="caution">
    <text evidence="9">The sequence shown here is derived from an EMBL/GenBank/DDBJ whole genome shotgun (WGS) entry which is preliminary data.</text>
</comment>
<protein>
    <submittedName>
        <fullName evidence="9">ABC transporter permease</fullName>
    </submittedName>
</protein>
<dbReference type="SUPFAM" id="SSF161098">
    <property type="entry name" value="MetI-like"/>
    <property type="match status" value="1"/>
</dbReference>
<evidence type="ECO:0000256" key="3">
    <source>
        <dbReference type="ARBA" id="ARBA00022475"/>
    </source>
</evidence>
<accession>A0A419HZM9</accession>
<dbReference type="EMBL" id="QZFV01000100">
    <property type="protein sequence ID" value="RJQ82686.1"/>
    <property type="molecule type" value="Genomic_DNA"/>
</dbReference>
<dbReference type="Proteomes" id="UP000285112">
    <property type="component" value="Unassembled WGS sequence"/>
</dbReference>
<dbReference type="InterPro" id="IPR000515">
    <property type="entry name" value="MetI-like"/>
</dbReference>
<dbReference type="GO" id="GO:0055085">
    <property type="term" value="P:transmembrane transport"/>
    <property type="evidence" value="ECO:0007669"/>
    <property type="project" value="InterPro"/>
</dbReference>
<evidence type="ECO:0000256" key="5">
    <source>
        <dbReference type="ARBA" id="ARBA00022989"/>
    </source>
</evidence>
<evidence type="ECO:0000259" key="8">
    <source>
        <dbReference type="PROSITE" id="PS50928"/>
    </source>
</evidence>
<feature type="transmembrane region" description="Helical" evidence="7">
    <location>
        <begin position="208"/>
        <end position="232"/>
    </location>
</feature>
<keyword evidence="10" id="KW-1185">Reference proteome</keyword>
<evidence type="ECO:0000256" key="1">
    <source>
        <dbReference type="ARBA" id="ARBA00004651"/>
    </source>
</evidence>
<feature type="transmembrane region" description="Helical" evidence="7">
    <location>
        <begin position="28"/>
        <end position="47"/>
    </location>
</feature>
<dbReference type="Pfam" id="PF12911">
    <property type="entry name" value="OppC_N"/>
    <property type="match status" value="1"/>
</dbReference>
<dbReference type="OrthoDB" id="6637947at2"/>
<dbReference type="Gene3D" id="1.10.3720.10">
    <property type="entry name" value="MetI-like"/>
    <property type="match status" value="1"/>
</dbReference>
<reference evidence="9 10" key="1">
    <citation type="submission" date="2018-09" db="EMBL/GenBank/DDBJ databases">
        <title>YIM PH 21725 draft genome.</title>
        <authorList>
            <person name="Miao C."/>
        </authorList>
    </citation>
    <scope>NUCLEOTIDE SEQUENCE [LARGE SCALE GENOMIC DNA]</scope>
    <source>
        <strain evidence="10">YIM PH21725</strain>
    </source>
</reference>
<evidence type="ECO:0000256" key="7">
    <source>
        <dbReference type="RuleBase" id="RU363032"/>
    </source>
</evidence>
<dbReference type="AlphaFoldDB" id="A0A419HZM9"/>
<feature type="domain" description="ABC transmembrane type-1" evidence="8">
    <location>
        <begin position="86"/>
        <end position="275"/>
    </location>
</feature>
<keyword evidence="5 7" id="KW-1133">Transmembrane helix</keyword>
<evidence type="ECO:0000313" key="9">
    <source>
        <dbReference type="EMBL" id="RJQ82686.1"/>
    </source>
</evidence>